<reference evidence="16 17" key="1">
    <citation type="submission" date="2019-11" db="EMBL/GenBank/DDBJ databases">
        <title>Bacillus lacus genome.</title>
        <authorList>
            <person name="Allen C.J."/>
            <person name="Newman J.D."/>
        </authorList>
    </citation>
    <scope>NUCLEOTIDE SEQUENCE [LARGE SCALE GENOMIC DNA]</scope>
    <source>
        <strain evidence="16 17">KCTC 33946</strain>
    </source>
</reference>
<sequence>MKTIKLSHPQQLPAEEIADTVLALGYFDGVHKGHQEVMNCAGRLAGELGLKSAVMTFDPHPSVVLSKQTKAAEYITPLEDKIDLVGKLGIDILYIVEFSEEFASLEPQEFVDQFIIGLKVKHVVAGFDFSYGRLGKGSMETMPFHSRGMFTHTTISKLTDHNRKISSTLIREVIKSGDVAYGASLLGRPHFIRGTVIHGDKRGRTIGFPTANIGIELPYIMPPTGVYATTFELNGVVHEGVCNIGYKPTFKVDKDPAPSIEVHLFQFSSEIYGEKGKLSFFQRIRSEQKFHNVEELIERIGIDKKLAEEFFQKRRDNPCFLEG</sequence>
<dbReference type="FunFam" id="3.40.50.620:FF:000021">
    <property type="entry name" value="Riboflavin biosynthesis protein"/>
    <property type="match status" value="1"/>
</dbReference>
<gene>
    <name evidence="16" type="primary">ribF</name>
    <name evidence="16" type="ORF">GJU40_00455</name>
</gene>
<dbReference type="RefSeq" id="WP_343031319.1">
    <property type="nucleotide sequence ID" value="NZ_WKKI01000001.1"/>
</dbReference>
<dbReference type="PIRSF" id="PIRSF004491">
    <property type="entry name" value="FAD_Synth"/>
    <property type="match status" value="1"/>
</dbReference>
<dbReference type="PANTHER" id="PTHR22749:SF6">
    <property type="entry name" value="RIBOFLAVIN KINASE"/>
    <property type="match status" value="1"/>
</dbReference>
<evidence type="ECO:0000259" key="15">
    <source>
        <dbReference type="SMART" id="SM00904"/>
    </source>
</evidence>
<keyword evidence="8 14" id="KW-0418">Kinase</keyword>
<evidence type="ECO:0000256" key="11">
    <source>
        <dbReference type="ARBA" id="ARBA00023268"/>
    </source>
</evidence>
<dbReference type="NCBIfam" id="NF004161">
    <property type="entry name" value="PRK05627.1-4"/>
    <property type="match status" value="1"/>
</dbReference>
<dbReference type="CDD" id="cd02064">
    <property type="entry name" value="FAD_synthetase_N"/>
    <property type="match status" value="1"/>
</dbReference>
<comment type="catalytic activity">
    <reaction evidence="13 14">
        <text>FMN + ATP + H(+) = FAD + diphosphate</text>
        <dbReference type="Rhea" id="RHEA:17237"/>
        <dbReference type="ChEBI" id="CHEBI:15378"/>
        <dbReference type="ChEBI" id="CHEBI:30616"/>
        <dbReference type="ChEBI" id="CHEBI:33019"/>
        <dbReference type="ChEBI" id="CHEBI:57692"/>
        <dbReference type="ChEBI" id="CHEBI:58210"/>
        <dbReference type="EC" id="2.7.7.2"/>
    </reaction>
</comment>
<dbReference type="SUPFAM" id="SSF82114">
    <property type="entry name" value="Riboflavin kinase-like"/>
    <property type="match status" value="1"/>
</dbReference>
<dbReference type="GO" id="GO:0006747">
    <property type="term" value="P:FAD biosynthetic process"/>
    <property type="evidence" value="ECO:0007669"/>
    <property type="project" value="UniProtKB-UniRule"/>
</dbReference>
<dbReference type="Pfam" id="PF06574">
    <property type="entry name" value="FAD_syn"/>
    <property type="match status" value="1"/>
</dbReference>
<evidence type="ECO:0000256" key="8">
    <source>
        <dbReference type="ARBA" id="ARBA00022777"/>
    </source>
</evidence>
<dbReference type="EC" id="2.7.1.26" evidence="14"/>
<dbReference type="PANTHER" id="PTHR22749">
    <property type="entry name" value="RIBOFLAVIN KINASE/FMN ADENYLYLTRANSFERASE"/>
    <property type="match status" value="1"/>
</dbReference>
<dbReference type="NCBIfam" id="TIGR00083">
    <property type="entry name" value="ribF"/>
    <property type="match status" value="1"/>
</dbReference>
<dbReference type="InterPro" id="IPR023465">
    <property type="entry name" value="Riboflavin_kinase_dom_sf"/>
</dbReference>
<feature type="domain" description="Riboflavin kinase" evidence="15">
    <location>
        <begin position="185"/>
        <end position="312"/>
    </location>
</feature>
<dbReference type="Proteomes" id="UP000448867">
    <property type="component" value="Unassembled WGS sequence"/>
</dbReference>
<dbReference type="EC" id="2.7.7.2" evidence="14"/>
<evidence type="ECO:0000256" key="1">
    <source>
        <dbReference type="ARBA" id="ARBA00004726"/>
    </source>
</evidence>
<evidence type="ECO:0000256" key="3">
    <source>
        <dbReference type="ARBA" id="ARBA00022630"/>
    </source>
</evidence>
<dbReference type="InterPro" id="IPR023468">
    <property type="entry name" value="Riboflavin_kinase"/>
</dbReference>
<keyword evidence="9 14" id="KW-0274">FAD</keyword>
<evidence type="ECO:0000313" key="16">
    <source>
        <dbReference type="EMBL" id="MRX70638.1"/>
    </source>
</evidence>
<proteinExistence type="inferred from homology"/>
<dbReference type="GO" id="GO:0003919">
    <property type="term" value="F:FMN adenylyltransferase activity"/>
    <property type="evidence" value="ECO:0007669"/>
    <property type="project" value="UniProtKB-UniRule"/>
</dbReference>
<protein>
    <recommendedName>
        <fullName evidence="14">Riboflavin biosynthesis protein</fullName>
    </recommendedName>
    <domain>
        <recommendedName>
            <fullName evidence="14">Riboflavin kinase</fullName>
            <ecNumber evidence="14">2.7.1.26</ecNumber>
        </recommendedName>
        <alternativeName>
            <fullName evidence="14">Flavokinase</fullName>
        </alternativeName>
    </domain>
    <domain>
        <recommendedName>
            <fullName evidence="14">FMN adenylyltransferase</fullName>
            <ecNumber evidence="14">2.7.7.2</ecNumber>
        </recommendedName>
        <alternativeName>
            <fullName evidence="14">FAD pyrophosphorylase</fullName>
        </alternativeName>
        <alternativeName>
            <fullName evidence="14">FAD synthase</fullName>
        </alternativeName>
    </domain>
</protein>
<comment type="similarity">
    <text evidence="14">Belongs to the ribF family.</text>
</comment>
<evidence type="ECO:0000256" key="7">
    <source>
        <dbReference type="ARBA" id="ARBA00022741"/>
    </source>
</evidence>
<evidence type="ECO:0000256" key="13">
    <source>
        <dbReference type="ARBA" id="ARBA00049494"/>
    </source>
</evidence>
<evidence type="ECO:0000256" key="2">
    <source>
        <dbReference type="ARBA" id="ARBA00005201"/>
    </source>
</evidence>
<comment type="pathway">
    <text evidence="1 14">Cofactor biosynthesis; FAD biosynthesis; FAD from FMN: step 1/1.</text>
</comment>
<evidence type="ECO:0000256" key="6">
    <source>
        <dbReference type="ARBA" id="ARBA00022695"/>
    </source>
</evidence>
<dbReference type="Gene3D" id="3.40.50.620">
    <property type="entry name" value="HUPs"/>
    <property type="match status" value="1"/>
</dbReference>
<keyword evidence="6 14" id="KW-0548">Nucleotidyltransferase</keyword>
<dbReference type="EMBL" id="WKKI01000001">
    <property type="protein sequence ID" value="MRX70638.1"/>
    <property type="molecule type" value="Genomic_DNA"/>
</dbReference>
<keyword evidence="11" id="KW-0511">Multifunctional enzyme</keyword>
<dbReference type="InterPro" id="IPR015864">
    <property type="entry name" value="FAD_synthase"/>
</dbReference>
<evidence type="ECO:0000256" key="5">
    <source>
        <dbReference type="ARBA" id="ARBA00022679"/>
    </source>
</evidence>
<evidence type="ECO:0000256" key="4">
    <source>
        <dbReference type="ARBA" id="ARBA00022643"/>
    </source>
</evidence>
<keyword evidence="10 14" id="KW-0067">ATP-binding</keyword>
<dbReference type="InterPro" id="IPR002606">
    <property type="entry name" value="Riboflavin_kinase_bac"/>
</dbReference>
<dbReference type="UniPathway" id="UPA00277">
    <property type="reaction ID" value="UER00407"/>
</dbReference>
<dbReference type="InterPro" id="IPR015865">
    <property type="entry name" value="Riboflavin_kinase_bac/euk"/>
</dbReference>
<dbReference type="Gene3D" id="2.40.30.30">
    <property type="entry name" value="Riboflavin kinase-like"/>
    <property type="match status" value="1"/>
</dbReference>
<evidence type="ECO:0000256" key="9">
    <source>
        <dbReference type="ARBA" id="ARBA00022827"/>
    </source>
</evidence>
<keyword evidence="7 14" id="KW-0547">Nucleotide-binding</keyword>
<dbReference type="SMART" id="SM00904">
    <property type="entry name" value="Flavokinase"/>
    <property type="match status" value="1"/>
</dbReference>
<dbReference type="UniPathway" id="UPA00276">
    <property type="reaction ID" value="UER00406"/>
</dbReference>
<dbReference type="GO" id="GO:0005524">
    <property type="term" value="F:ATP binding"/>
    <property type="evidence" value="ECO:0007669"/>
    <property type="project" value="UniProtKB-UniRule"/>
</dbReference>
<keyword evidence="5 14" id="KW-0808">Transferase</keyword>
<organism evidence="16 17">
    <name type="scientific">Metabacillus lacus</name>
    <dbReference type="NCBI Taxonomy" id="1983721"/>
    <lineage>
        <taxon>Bacteria</taxon>
        <taxon>Bacillati</taxon>
        <taxon>Bacillota</taxon>
        <taxon>Bacilli</taxon>
        <taxon>Bacillales</taxon>
        <taxon>Bacillaceae</taxon>
        <taxon>Metabacillus</taxon>
    </lineage>
</organism>
<evidence type="ECO:0000256" key="10">
    <source>
        <dbReference type="ARBA" id="ARBA00022840"/>
    </source>
</evidence>
<evidence type="ECO:0000256" key="14">
    <source>
        <dbReference type="PIRNR" id="PIRNR004491"/>
    </source>
</evidence>
<dbReference type="AlphaFoldDB" id="A0A7X2IVM9"/>
<accession>A0A7X2IVM9</accession>
<dbReference type="Pfam" id="PF01687">
    <property type="entry name" value="Flavokinase"/>
    <property type="match status" value="1"/>
</dbReference>
<keyword evidence="3 14" id="KW-0285">Flavoprotein</keyword>
<comment type="caution">
    <text evidence="16">The sequence shown here is derived from an EMBL/GenBank/DDBJ whole genome shotgun (WGS) entry which is preliminary data.</text>
</comment>
<dbReference type="GO" id="GO:0009231">
    <property type="term" value="P:riboflavin biosynthetic process"/>
    <property type="evidence" value="ECO:0007669"/>
    <property type="project" value="InterPro"/>
</dbReference>
<keyword evidence="4 14" id="KW-0288">FMN</keyword>
<name>A0A7X2IVM9_9BACI</name>
<comment type="pathway">
    <text evidence="2 14">Cofactor biosynthesis; FMN biosynthesis; FMN from riboflavin (ATP route): step 1/1.</text>
</comment>
<comment type="catalytic activity">
    <reaction evidence="12 14">
        <text>riboflavin + ATP = FMN + ADP + H(+)</text>
        <dbReference type="Rhea" id="RHEA:14357"/>
        <dbReference type="ChEBI" id="CHEBI:15378"/>
        <dbReference type="ChEBI" id="CHEBI:30616"/>
        <dbReference type="ChEBI" id="CHEBI:57986"/>
        <dbReference type="ChEBI" id="CHEBI:58210"/>
        <dbReference type="ChEBI" id="CHEBI:456216"/>
        <dbReference type="EC" id="2.7.1.26"/>
    </reaction>
</comment>
<keyword evidence="17" id="KW-1185">Reference proteome</keyword>
<evidence type="ECO:0000313" key="17">
    <source>
        <dbReference type="Proteomes" id="UP000448867"/>
    </source>
</evidence>
<dbReference type="GO" id="GO:0008531">
    <property type="term" value="F:riboflavin kinase activity"/>
    <property type="evidence" value="ECO:0007669"/>
    <property type="project" value="UniProtKB-UniRule"/>
</dbReference>
<evidence type="ECO:0000256" key="12">
    <source>
        <dbReference type="ARBA" id="ARBA00047880"/>
    </source>
</evidence>
<dbReference type="InterPro" id="IPR014729">
    <property type="entry name" value="Rossmann-like_a/b/a_fold"/>
</dbReference>
<dbReference type="GO" id="GO:0009398">
    <property type="term" value="P:FMN biosynthetic process"/>
    <property type="evidence" value="ECO:0007669"/>
    <property type="project" value="UniProtKB-UniRule"/>
</dbReference>
<dbReference type="SUPFAM" id="SSF52374">
    <property type="entry name" value="Nucleotidylyl transferase"/>
    <property type="match status" value="1"/>
</dbReference>